<reference evidence="4 5" key="1">
    <citation type="submission" date="2021-01" db="EMBL/GenBank/DDBJ databases">
        <title>Whole genome shotgun sequence of Verrucosispora lutea NBRC 106530.</title>
        <authorList>
            <person name="Komaki H."/>
            <person name="Tamura T."/>
        </authorList>
    </citation>
    <scope>NUCLEOTIDE SEQUENCE [LARGE SCALE GENOMIC DNA]</scope>
    <source>
        <strain evidence="4 5">NBRC 106530</strain>
    </source>
</reference>
<dbReference type="InterPro" id="IPR002372">
    <property type="entry name" value="PQQ_rpt_dom"/>
</dbReference>
<proteinExistence type="predicted"/>
<keyword evidence="2" id="KW-0472">Membrane</keyword>
<evidence type="ECO:0000313" key="5">
    <source>
        <dbReference type="Proteomes" id="UP000643165"/>
    </source>
</evidence>
<evidence type="ECO:0000313" key="4">
    <source>
        <dbReference type="EMBL" id="GIJ20322.1"/>
    </source>
</evidence>
<dbReference type="Gene3D" id="2.130.10.10">
    <property type="entry name" value="YVTN repeat-like/Quinoprotein amine dehydrogenase"/>
    <property type="match status" value="1"/>
</dbReference>
<dbReference type="InterPro" id="IPR015943">
    <property type="entry name" value="WD40/YVTN_repeat-like_dom_sf"/>
</dbReference>
<accession>A0ABQ4IQV9</accession>
<dbReference type="SUPFAM" id="SSF50998">
    <property type="entry name" value="Quinoprotein alcohol dehydrogenase-like"/>
    <property type="match status" value="1"/>
</dbReference>
<dbReference type="Pfam" id="PF13360">
    <property type="entry name" value="PQQ_2"/>
    <property type="match status" value="1"/>
</dbReference>
<gene>
    <name evidence="4" type="ORF">Vlu01_09460</name>
</gene>
<feature type="region of interest" description="Disordered" evidence="1">
    <location>
        <begin position="1"/>
        <end position="24"/>
    </location>
</feature>
<evidence type="ECO:0000259" key="3">
    <source>
        <dbReference type="Pfam" id="PF13360"/>
    </source>
</evidence>
<keyword evidence="5" id="KW-1185">Reference proteome</keyword>
<dbReference type="InterPro" id="IPR011047">
    <property type="entry name" value="Quinoprotein_ADH-like_sf"/>
</dbReference>
<dbReference type="EMBL" id="BOPB01000003">
    <property type="protein sequence ID" value="GIJ20322.1"/>
    <property type="molecule type" value="Genomic_DNA"/>
</dbReference>
<feature type="transmembrane region" description="Helical" evidence="2">
    <location>
        <begin position="28"/>
        <end position="45"/>
    </location>
</feature>
<keyword evidence="2" id="KW-1133">Transmembrane helix</keyword>
<evidence type="ECO:0000256" key="2">
    <source>
        <dbReference type="SAM" id="Phobius"/>
    </source>
</evidence>
<keyword evidence="2" id="KW-0812">Transmembrane</keyword>
<dbReference type="RefSeq" id="WP_203994351.1">
    <property type="nucleotide sequence ID" value="NZ_BOPB01000003.1"/>
</dbReference>
<sequence length="430" mass="46504">MTLIDLGELTEQTDPPPSQRRPRPGNRWLAVVVVALLVLLASGGATPPARRIHAIVPAALGSDLFLAGDQILTVTPRPGVTDGSQELLAYPRPDRVTAAPQRPVPLWRRPVPSQNRVYRVQSVADGGILVATANWETGTTETVRLDARTGQESWRVPGITIMEMPDRALLRTFSDREPNVLRMIELATARELWSMPLSAASVDYRQRDGMLDSIVVATVDGEVQVIDSMTGTVRHRLPAPDDHASGYQQAWVAGDLVAVVRNSNTVVALTIDGLVERWQVTVPTATYVTACGPLLCAGLASGGLQILDPATGAVRWGSEEILDIVLVDDRNALAVARNTNEMVTIRLSSGALLAEHGSWNMVVRYEYEPQMLAVRTVPEVGLVLARLDPSGAPARRIDVLSDAGGDCQGRSDLIACRLLDGNYGVWQLPH</sequence>
<comment type="caution">
    <text evidence="4">The sequence shown here is derived from an EMBL/GenBank/DDBJ whole genome shotgun (WGS) entry which is preliminary data.</text>
</comment>
<protein>
    <recommendedName>
        <fullName evidence="3">Pyrrolo-quinoline quinone repeat domain-containing protein</fullName>
    </recommendedName>
</protein>
<feature type="domain" description="Pyrrolo-quinoline quinone repeat" evidence="3">
    <location>
        <begin position="142"/>
        <end position="287"/>
    </location>
</feature>
<evidence type="ECO:0000256" key="1">
    <source>
        <dbReference type="SAM" id="MobiDB-lite"/>
    </source>
</evidence>
<name>A0ABQ4IQV9_9ACTN</name>
<dbReference type="Proteomes" id="UP000643165">
    <property type="component" value="Unassembled WGS sequence"/>
</dbReference>
<organism evidence="4 5">
    <name type="scientific">Micromonospora lutea</name>
    <dbReference type="NCBI Taxonomy" id="419825"/>
    <lineage>
        <taxon>Bacteria</taxon>
        <taxon>Bacillati</taxon>
        <taxon>Actinomycetota</taxon>
        <taxon>Actinomycetes</taxon>
        <taxon>Micromonosporales</taxon>
        <taxon>Micromonosporaceae</taxon>
        <taxon>Micromonospora</taxon>
    </lineage>
</organism>